<proteinExistence type="predicted"/>
<dbReference type="InterPro" id="IPR036875">
    <property type="entry name" value="Znf_CCHC_sf"/>
</dbReference>
<dbReference type="GO" id="GO:0003676">
    <property type="term" value="F:nucleic acid binding"/>
    <property type="evidence" value="ECO:0007669"/>
    <property type="project" value="InterPro"/>
</dbReference>
<dbReference type="Proteomes" id="UP000478052">
    <property type="component" value="Unassembled WGS sequence"/>
</dbReference>
<evidence type="ECO:0000313" key="3">
    <source>
        <dbReference type="Proteomes" id="UP000478052"/>
    </source>
</evidence>
<accession>A0A6G0VK06</accession>
<dbReference type="SUPFAM" id="SSF57756">
    <property type="entry name" value="Retrovirus zinc finger-like domains"/>
    <property type="match status" value="1"/>
</dbReference>
<feature type="region of interest" description="Disordered" evidence="1">
    <location>
        <begin position="271"/>
        <end position="305"/>
    </location>
</feature>
<name>A0A6G0VK06_APHCR</name>
<feature type="non-terminal residue" evidence="2">
    <location>
        <position position="419"/>
    </location>
</feature>
<gene>
    <name evidence="2" type="ORF">FWK35_00038368</name>
</gene>
<sequence>MSNTMDNLDLNNPISTNSQPKSIVLKTFAETTANSLFPKKDQAIVFNTIEDVPQIEYIKAFSLITNPKNIKFASRISNNRFCIYFASKNIVDQIITKQPYIVINNIKITYRRLINPAKRIIISNVQPIIPHDIITNAITNIPIRILSPITFMKAGFGNEEYDHIGSFRRQLYIHPEDNEKMPSSILINFDHTDYRIFFSDDTVTCYLCKQTGHTTNHCKNVIENKTLYSLIPPPATGDCVTDNHTHIVPIIPNVPDATINSKIDIETISQQIPNTTHHSKEPAVDQGKRPAPSDSINSSPDHKQSNTEIISPALMSIQSQQTNGTLTTKLLNSNKSNKTTQPTLKKPKRSNSIEQIVIKLDETLAPAKSAFNQIPNLKINFSQLKYIIENTLGVQNPASILNQLDISPMEMIEIIDSIY</sequence>
<feature type="compositionally biased region" description="Basic and acidic residues" evidence="1">
    <location>
        <begin position="278"/>
        <end position="288"/>
    </location>
</feature>
<dbReference type="AlphaFoldDB" id="A0A6G0VK06"/>
<keyword evidence="3" id="KW-1185">Reference proteome</keyword>
<reference evidence="2 3" key="1">
    <citation type="submission" date="2019-08" db="EMBL/GenBank/DDBJ databases">
        <title>Whole genome of Aphis craccivora.</title>
        <authorList>
            <person name="Voronova N.V."/>
            <person name="Shulinski R.S."/>
            <person name="Bandarenka Y.V."/>
            <person name="Zhorov D.G."/>
            <person name="Warner D."/>
        </authorList>
    </citation>
    <scope>NUCLEOTIDE SEQUENCE [LARGE SCALE GENOMIC DNA]</scope>
    <source>
        <strain evidence="2">180601</strain>
        <tissue evidence="2">Whole Body</tissue>
    </source>
</reference>
<protein>
    <submittedName>
        <fullName evidence="2">DNA replication licensing factor MCM4-like</fullName>
    </submittedName>
</protein>
<dbReference type="OrthoDB" id="6616828at2759"/>
<dbReference type="GO" id="GO:0008270">
    <property type="term" value="F:zinc ion binding"/>
    <property type="evidence" value="ECO:0007669"/>
    <property type="project" value="InterPro"/>
</dbReference>
<evidence type="ECO:0000256" key="1">
    <source>
        <dbReference type="SAM" id="MobiDB-lite"/>
    </source>
</evidence>
<organism evidence="2 3">
    <name type="scientific">Aphis craccivora</name>
    <name type="common">Cowpea aphid</name>
    <dbReference type="NCBI Taxonomy" id="307492"/>
    <lineage>
        <taxon>Eukaryota</taxon>
        <taxon>Metazoa</taxon>
        <taxon>Ecdysozoa</taxon>
        <taxon>Arthropoda</taxon>
        <taxon>Hexapoda</taxon>
        <taxon>Insecta</taxon>
        <taxon>Pterygota</taxon>
        <taxon>Neoptera</taxon>
        <taxon>Paraneoptera</taxon>
        <taxon>Hemiptera</taxon>
        <taxon>Sternorrhyncha</taxon>
        <taxon>Aphidomorpha</taxon>
        <taxon>Aphidoidea</taxon>
        <taxon>Aphididae</taxon>
        <taxon>Aphidini</taxon>
        <taxon>Aphis</taxon>
        <taxon>Aphis</taxon>
    </lineage>
</organism>
<evidence type="ECO:0000313" key="2">
    <source>
        <dbReference type="EMBL" id="KAF0688188.1"/>
    </source>
</evidence>
<feature type="region of interest" description="Disordered" evidence="1">
    <location>
        <begin position="329"/>
        <end position="350"/>
    </location>
</feature>
<dbReference type="EMBL" id="VUJU01016634">
    <property type="protein sequence ID" value="KAF0688188.1"/>
    <property type="molecule type" value="Genomic_DNA"/>
</dbReference>
<comment type="caution">
    <text evidence="2">The sequence shown here is derived from an EMBL/GenBank/DDBJ whole genome shotgun (WGS) entry which is preliminary data.</text>
</comment>
<feature type="compositionally biased region" description="Polar residues" evidence="1">
    <location>
        <begin position="329"/>
        <end position="343"/>
    </location>
</feature>